<sequence>MLEQRRSYLQNMEEHGAVHGWVAPLDREGREFLAYFRSACKRYNIVPSKATKLEYDFVTRVAESEFYLQQANG</sequence>
<protein>
    <submittedName>
        <fullName evidence="1">Uncharacterized protein</fullName>
    </submittedName>
</protein>
<evidence type="ECO:0000313" key="2">
    <source>
        <dbReference type="Proteomes" id="UP000782880"/>
    </source>
</evidence>
<dbReference type="AlphaFoldDB" id="A0A921II50"/>
<proteinExistence type="predicted"/>
<reference evidence="1" key="2">
    <citation type="submission" date="2021-09" db="EMBL/GenBank/DDBJ databases">
        <authorList>
            <person name="Gilroy R."/>
        </authorList>
    </citation>
    <scope>NUCLEOTIDE SEQUENCE</scope>
    <source>
        <strain evidence="1">ChiBcec21-2208</strain>
    </source>
</reference>
<gene>
    <name evidence="1" type="ORF">K8V20_00150</name>
</gene>
<accession>A0A921II50</accession>
<reference evidence="1" key="1">
    <citation type="journal article" date="2021" name="PeerJ">
        <title>Extensive microbial diversity within the chicken gut microbiome revealed by metagenomics and culture.</title>
        <authorList>
            <person name="Gilroy R."/>
            <person name="Ravi A."/>
            <person name="Getino M."/>
            <person name="Pursley I."/>
            <person name="Horton D.L."/>
            <person name="Alikhan N.F."/>
            <person name="Baker D."/>
            <person name="Gharbi K."/>
            <person name="Hall N."/>
            <person name="Watson M."/>
            <person name="Adriaenssens E.M."/>
            <person name="Foster-Nyarko E."/>
            <person name="Jarju S."/>
            <person name="Secka A."/>
            <person name="Antonio M."/>
            <person name="Oren A."/>
            <person name="Chaudhuri R.R."/>
            <person name="La Ragione R."/>
            <person name="Hildebrand F."/>
            <person name="Pallen M.J."/>
        </authorList>
    </citation>
    <scope>NUCLEOTIDE SEQUENCE</scope>
    <source>
        <strain evidence="1">ChiBcec21-2208</strain>
    </source>
</reference>
<dbReference type="Proteomes" id="UP000782880">
    <property type="component" value="Unassembled WGS sequence"/>
</dbReference>
<name>A0A921II50_9FIRM</name>
<dbReference type="EMBL" id="DYVE01000004">
    <property type="protein sequence ID" value="HJG27048.1"/>
    <property type="molecule type" value="Genomic_DNA"/>
</dbReference>
<evidence type="ECO:0000313" key="1">
    <source>
        <dbReference type="EMBL" id="HJG27048.1"/>
    </source>
</evidence>
<organism evidence="1 2">
    <name type="scientific">Subdoligranulum variabile</name>
    <dbReference type="NCBI Taxonomy" id="214851"/>
    <lineage>
        <taxon>Bacteria</taxon>
        <taxon>Bacillati</taxon>
        <taxon>Bacillota</taxon>
        <taxon>Clostridia</taxon>
        <taxon>Eubacteriales</taxon>
        <taxon>Oscillospiraceae</taxon>
        <taxon>Subdoligranulum</taxon>
    </lineage>
</organism>
<comment type="caution">
    <text evidence="1">The sequence shown here is derived from an EMBL/GenBank/DDBJ whole genome shotgun (WGS) entry which is preliminary data.</text>
</comment>